<gene>
    <name evidence="2" type="ORF">SAMN05444359_11916</name>
</gene>
<dbReference type="InParanoid" id="A0A1H9JZ69"/>
<accession>A0A1H9JZ69</accession>
<feature type="chain" id="PRO_5011789468" evidence="1">
    <location>
        <begin position="21"/>
        <end position="533"/>
    </location>
</feature>
<sequence>MIRLLALSATFLITSFSLFAQVNKIKDAGPDDKRINFVILGDGYTQSQLTDFTSDASSITTDFFNEPPFLQYTNFFNVHTVDVVSQESGADHPNIENSTTHPALEVNTALDGTFDAFGIHRLLVVDNAKVRAQLATHYPVYDQAIIVVNSPFYGGSGGSTAVNSTHVSASDLAIHETGHSFMNLADEYDSGNNSERANVTSQANTGNVRWQDWIGMNGVGEFSRNGFTFKPVAGTCMMEFLNQGFCSVCSEQTIETIYNLISPIETTSPATTEVDFQGADLDFSISTIKPIPNTLTYEWELDGQAFAQGTEDITLTAAQLTEENHTLLVRVSDATELSMKNANYVFTYEWSIMKSALPVEWVSFTARAEDKLNRLDWEIAEPDGSSHFLVERSILGGSWQVLDRVELTEASQYRYYDEFPLEGSNVYRIRAIDFDGTITDSPVREVRQVARTFFKVWPTVTIGPVNYAVYADRPNETVVSVYAADGREVLRELRQGNEGWTQQQLNLGQLPSGSYTLRVMAGKEIHQQTVVLR</sequence>
<dbReference type="InterPro" id="IPR024079">
    <property type="entry name" value="MetalloPept_cat_dom_sf"/>
</dbReference>
<evidence type="ECO:0000313" key="2">
    <source>
        <dbReference type="EMBL" id="SEQ92261.1"/>
    </source>
</evidence>
<dbReference type="EMBL" id="FOFB01000019">
    <property type="protein sequence ID" value="SEQ92261.1"/>
    <property type="molecule type" value="Genomic_DNA"/>
</dbReference>
<keyword evidence="3" id="KW-1185">Reference proteome</keyword>
<protein>
    <submittedName>
        <fullName evidence="2">Por secretion system C-terminal sorting domain-containing protein</fullName>
    </submittedName>
</protein>
<organism evidence="2 3">
    <name type="scientific">Neolewinella agarilytica</name>
    <dbReference type="NCBI Taxonomy" id="478744"/>
    <lineage>
        <taxon>Bacteria</taxon>
        <taxon>Pseudomonadati</taxon>
        <taxon>Bacteroidota</taxon>
        <taxon>Saprospiria</taxon>
        <taxon>Saprospirales</taxon>
        <taxon>Lewinellaceae</taxon>
        <taxon>Neolewinella</taxon>
    </lineage>
</organism>
<dbReference type="AlphaFoldDB" id="A0A1H9JZ69"/>
<feature type="signal peptide" evidence="1">
    <location>
        <begin position="1"/>
        <end position="20"/>
    </location>
</feature>
<dbReference type="Proteomes" id="UP000199021">
    <property type="component" value="Unassembled WGS sequence"/>
</dbReference>
<dbReference type="Pfam" id="PF09471">
    <property type="entry name" value="Peptidase_M64"/>
    <property type="match status" value="1"/>
</dbReference>
<name>A0A1H9JZ69_9BACT</name>
<dbReference type="GO" id="GO:0008237">
    <property type="term" value="F:metallopeptidase activity"/>
    <property type="evidence" value="ECO:0007669"/>
    <property type="project" value="InterPro"/>
</dbReference>
<dbReference type="InterPro" id="IPR019026">
    <property type="entry name" value="Peptidase_M64_IgA"/>
</dbReference>
<proteinExistence type="predicted"/>
<evidence type="ECO:0000256" key="1">
    <source>
        <dbReference type="SAM" id="SignalP"/>
    </source>
</evidence>
<keyword evidence="1" id="KW-0732">Signal</keyword>
<dbReference type="RefSeq" id="WP_090170410.1">
    <property type="nucleotide sequence ID" value="NZ_FOFB01000019.1"/>
</dbReference>
<dbReference type="STRING" id="478744.SAMN05444359_11916"/>
<reference evidence="3" key="1">
    <citation type="submission" date="2016-10" db="EMBL/GenBank/DDBJ databases">
        <authorList>
            <person name="Varghese N."/>
            <person name="Submissions S."/>
        </authorList>
    </citation>
    <scope>NUCLEOTIDE SEQUENCE [LARGE SCALE GENOMIC DNA]</scope>
    <source>
        <strain evidence="3">DSM 24740</strain>
    </source>
</reference>
<dbReference type="Gene3D" id="3.40.390.10">
    <property type="entry name" value="Collagenase (Catalytic Domain)"/>
    <property type="match status" value="1"/>
</dbReference>
<evidence type="ECO:0000313" key="3">
    <source>
        <dbReference type="Proteomes" id="UP000199021"/>
    </source>
</evidence>
<dbReference type="OrthoDB" id="127762at2"/>